<comment type="subcellular location">
    <subcellularLocation>
        <location evidence="1">Membrane</location>
        <topology evidence="1">Multi-pass membrane protein</topology>
    </subcellularLocation>
</comment>
<dbReference type="OMA" id="LQFFLGM"/>
<dbReference type="InParanoid" id="A0A7M7JP99"/>
<dbReference type="Proteomes" id="UP000594260">
    <property type="component" value="Unplaced"/>
</dbReference>
<dbReference type="AlphaFoldDB" id="A0A7M7JP99"/>
<keyword evidence="5 7" id="KW-1133">Transmembrane helix</keyword>
<dbReference type="FunCoup" id="A0A7M7JP99">
    <property type="interactions" value="109"/>
</dbReference>
<evidence type="ECO:0000256" key="6">
    <source>
        <dbReference type="ARBA" id="ARBA00023136"/>
    </source>
</evidence>
<protein>
    <recommendedName>
        <fullName evidence="10">Ileal sodium/bile acid cotransporter</fullName>
    </recommendedName>
</protein>
<feature type="transmembrane region" description="Helical" evidence="7">
    <location>
        <begin position="308"/>
        <end position="328"/>
    </location>
</feature>
<dbReference type="GO" id="GO:0016020">
    <property type="term" value="C:membrane"/>
    <property type="evidence" value="ECO:0007669"/>
    <property type="project" value="UniProtKB-SubCell"/>
</dbReference>
<feature type="transmembrane region" description="Helical" evidence="7">
    <location>
        <begin position="340"/>
        <end position="363"/>
    </location>
</feature>
<evidence type="ECO:0008006" key="10">
    <source>
        <dbReference type="Google" id="ProtNLM"/>
    </source>
</evidence>
<feature type="transmembrane region" description="Helical" evidence="7">
    <location>
        <begin position="172"/>
        <end position="191"/>
    </location>
</feature>
<organism evidence="8 9">
    <name type="scientific">Varroa destructor</name>
    <name type="common">Honeybee mite</name>
    <dbReference type="NCBI Taxonomy" id="109461"/>
    <lineage>
        <taxon>Eukaryota</taxon>
        <taxon>Metazoa</taxon>
        <taxon>Ecdysozoa</taxon>
        <taxon>Arthropoda</taxon>
        <taxon>Chelicerata</taxon>
        <taxon>Arachnida</taxon>
        <taxon>Acari</taxon>
        <taxon>Parasitiformes</taxon>
        <taxon>Mesostigmata</taxon>
        <taxon>Gamasina</taxon>
        <taxon>Dermanyssoidea</taxon>
        <taxon>Varroidae</taxon>
        <taxon>Varroa</taxon>
    </lineage>
</organism>
<dbReference type="GO" id="GO:0015293">
    <property type="term" value="F:symporter activity"/>
    <property type="evidence" value="ECO:0007669"/>
    <property type="project" value="UniProtKB-KW"/>
</dbReference>
<comment type="similarity">
    <text evidence="2">Belongs to the bile acid:sodium symporter (BASS) (TC 2.A.28) family.</text>
</comment>
<name>A0A7M7JP99_VARDE</name>
<evidence type="ECO:0000256" key="2">
    <source>
        <dbReference type="ARBA" id="ARBA00006528"/>
    </source>
</evidence>
<dbReference type="OrthoDB" id="203097at2759"/>
<evidence type="ECO:0000256" key="1">
    <source>
        <dbReference type="ARBA" id="ARBA00004141"/>
    </source>
</evidence>
<evidence type="ECO:0000313" key="8">
    <source>
        <dbReference type="EnsemblMetazoa" id="XP_022655049"/>
    </source>
</evidence>
<dbReference type="KEGG" id="vde:111247852"/>
<evidence type="ECO:0000256" key="3">
    <source>
        <dbReference type="ARBA" id="ARBA00022692"/>
    </source>
</evidence>
<feature type="transmembrane region" description="Helical" evidence="7">
    <location>
        <begin position="212"/>
        <end position="234"/>
    </location>
</feature>
<feature type="transmembrane region" description="Helical" evidence="7">
    <location>
        <begin position="370"/>
        <end position="389"/>
    </location>
</feature>
<keyword evidence="6 7" id="KW-0472">Membrane</keyword>
<keyword evidence="4" id="KW-0769">Symport</keyword>
<dbReference type="GeneID" id="111247852"/>
<proteinExistence type="inferred from homology"/>
<keyword evidence="3 7" id="KW-0812">Transmembrane</keyword>
<reference evidence="8" key="1">
    <citation type="submission" date="2021-01" db="UniProtKB">
        <authorList>
            <consortium name="EnsemblMetazoa"/>
        </authorList>
    </citation>
    <scope>IDENTIFICATION</scope>
</reference>
<dbReference type="InterPro" id="IPR038770">
    <property type="entry name" value="Na+/solute_symporter_sf"/>
</dbReference>
<dbReference type="InterPro" id="IPR002657">
    <property type="entry name" value="BilAc:Na_symport/Acr3"/>
</dbReference>
<evidence type="ECO:0000256" key="5">
    <source>
        <dbReference type="ARBA" id="ARBA00022989"/>
    </source>
</evidence>
<keyword evidence="4" id="KW-0813">Transport</keyword>
<dbReference type="Gene3D" id="1.20.1530.20">
    <property type="match status" value="1"/>
</dbReference>
<dbReference type="Pfam" id="PF01758">
    <property type="entry name" value="SBF"/>
    <property type="match status" value="1"/>
</dbReference>
<dbReference type="PANTHER" id="PTHR10361:SF28">
    <property type="entry name" value="P3 PROTEIN-RELATED"/>
    <property type="match status" value="1"/>
</dbReference>
<accession>A0A7M7JP99</accession>
<feature type="transmembrane region" description="Helical" evidence="7">
    <location>
        <begin position="266"/>
        <end position="288"/>
    </location>
</feature>
<evidence type="ECO:0000313" key="9">
    <source>
        <dbReference type="Proteomes" id="UP000594260"/>
    </source>
</evidence>
<sequence length="488" mass="53356">MMSAERTGKCFNKCVTQCVAVLYIKSVFKMCPMVPISLLAAILFALIEYASGEGSPKLFFYPTVRTKGSNEERIQLYNGQILHVSFWTNETIRPSASSTSYDCKVTSFSPSTANVDDCHVEYDSGNQRLNGSFRASADLLGHTDIKVIIFASPNQTYINDKIHTIVVQKQSVAQHIFLGSIILLVSLNYINMGCALDMNVIKETLRKPIGPVVGLTTQYGVMPSLSYLTAVYLLSQPYLQLGLFTFGCSPGGGASNMWTVLLGGNLNLSITMTFLSTVASLGFMPLWLFTVGKMFFNETAPRIPFRNILTGLVGIVIPVGVGLIMQRVCPKGTVFCKKILTPFSITMIVFIVIFGTWVNLYMFRLLTWEITLAAMVNVWTGFLIGLIAARVSGLSWPDAVTVMVETGIQNTGVSIVLLGVSLPKPDGDMSAIIPVTASVVTPIPLTVLWIVLKILRCLKGPAHKEAAHDKEDVRFLSAHNNEKSSYSG</sequence>
<keyword evidence="9" id="KW-1185">Reference proteome</keyword>
<dbReference type="PANTHER" id="PTHR10361">
    <property type="entry name" value="SODIUM-BILE ACID COTRANSPORTER"/>
    <property type="match status" value="1"/>
</dbReference>
<dbReference type="EnsemblMetazoa" id="XM_022799314">
    <property type="protein sequence ID" value="XP_022655049"/>
    <property type="gene ID" value="LOC111247852"/>
</dbReference>
<feature type="transmembrane region" description="Helical" evidence="7">
    <location>
        <begin position="431"/>
        <end position="452"/>
    </location>
</feature>
<dbReference type="RefSeq" id="XP_022655049.1">
    <property type="nucleotide sequence ID" value="XM_022799314.1"/>
</dbReference>
<evidence type="ECO:0000256" key="7">
    <source>
        <dbReference type="SAM" id="Phobius"/>
    </source>
</evidence>
<evidence type="ECO:0000256" key="4">
    <source>
        <dbReference type="ARBA" id="ARBA00022847"/>
    </source>
</evidence>
<dbReference type="InterPro" id="IPR004710">
    <property type="entry name" value="Bilac:Na_transpt"/>
</dbReference>